<dbReference type="EMBL" id="CP011125">
    <property type="protein sequence ID" value="AKF10540.1"/>
    <property type="molecule type" value="Genomic_DNA"/>
</dbReference>
<dbReference type="STRING" id="927083.DB32_007689"/>
<evidence type="ECO:0000256" key="2">
    <source>
        <dbReference type="SAM" id="SignalP"/>
    </source>
</evidence>
<dbReference type="AlphaFoldDB" id="A0A0F6W967"/>
<feature type="transmembrane region" description="Helical" evidence="1">
    <location>
        <begin position="188"/>
        <end position="206"/>
    </location>
</feature>
<dbReference type="KEGG" id="samy:DB32_007689"/>
<feature type="chain" id="PRO_5002511419" evidence="2">
    <location>
        <begin position="30"/>
        <end position="279"/>
    </location>
</feature>
<evidence type="ECO:0000313" key="3">
    <source>
        <dbReference type="EMBL" id="AKF10540.1"/>
    </source>
</evidence>
<keyword evidence="1" id="KW-0812">Transmembrane</keyword>
<keyword evidence="1" id="KW-0472">Membrane</keyword>
<keyword evidence="4" id="KW-1185">Reference proteome</keyword>
<organism evidence="3 4">
    <name type="scientific">Sandaracinus amylolyticus</name>
    <dbReference type="NCBI Taxonomy" id="927083"/>
    <lineage>
        <taxon>Bacteria</taxon>
        <taxon>Pseudomonadati</taxon>
        <taxon>Myxococcota</taxon>
        <taxon>Polyangia</taxon>
        <taxon>Polyangiales</taxon>
        <taxon>Sandaracinaceae</taxon>
        <taxon>Sandaracinus</taxon>
    </lineage>
</organism>
<evidence type="ECO:0000313" key="4">
    <source>
        <dbReference type="Proteomes" id="UP000034883"/>
    </source>
</evidence>
<proteinExistence type="predicted"/>
<dbReference type="RefSeq" id="WP_053237498.1">
    <property type="nucleotide sequence ID" value="NZ_CP011125.1"/>
</dbReference>
<feature type="transmembrane region" description="Helical" evidence="1">
    <location>
        <begin position="218"/>
        <end position="242"/>
    </location>
</feature>
<reference evidence="3 4" key="1">
    <citation type="submission" date="2015-03" db="EMBL/GenBank/DDBJ databases">
        <title>Genome assembly of Sandaracinus amylolyticus DSM 53668.</title>
        <authorList>
            <person name="Sharma G."/>
            <person name="Subramanian S."/>
        </authorList>
    </citation>
    <scope>NUCLEOTIDE SEQUENCE [LARGE SCALE GENOMIC DNA]</scope>
    <source>
        <strain evidence="3 4">DSM 53668</strain>
    </source>
</reference>
<name>A0A0F6W967_9BACT</name>
<gene>
    <name evidence="3" type="ORF">DB32_007689</name>
</gene>
<feature type="signal peptide" evidence="2">
    <location>
        <begin position="1"/>
        <end position="29"/>
    </location>
</feature>
<evidence type="ECO:0000256" key="1">
    <source>
        <dbReference type="SAM" id="Phobius"/>
    </source>
</evidence>
<keyword evidence="1" id="KW-1133">Transmembrane helix</keyword>
<sequence length="279" mass="28517">MPSHRISTSLGTLVAIALSILAPAALAHAQECAEGRVSTPATLGRCCWPGQSFSESLGRCSGAPACPPPFVAEGDACVPPYTAHYGLPEEWANAPPPADDLVQVPSSMRAPGTTTSPALAWPDEPRSLADAIVSPRLERGTDDGLLVAGLTALLGGYVGGFVLALADEAARNCQQFGPVSFGSVGCESWPYAFIPVVGGVLAGTVIERENACCRNVALGIGLGLPLAAIQGFGLALMTIALFGGAEHLVPGEIGGEHASVALTPYFTGTEGGTWLRVEL</sequence>
<protein>
    <submittedName>
        <fullName evidence="3">Uncharacterized protein</fullName>
    </submittedName>
</protein>
<dbReference type="Proteomes" id="UP000034883">
    <property type="component" value="Chromosome"/>
</dbReference>
<accession>A0A0F6W967</accession>
<keyword evidence="2" id="KW-0732">Signal</keyword>